<evidence type="ECO:0000313" key="10">
    <source>
        <dbReference type="Proteomes" id="UP000182753"/>
    </source>
</evidence>
<dbReference type="PANTHER" id="PTHR43330">
    <property type="entry name" value="METHIONINE AMINOPEPTIDASE"/>
    <property type="match status" value="1"/>
</dbReference>
<dbReference type="Proteomes" id="UP000182753">
    <property type="component" value="Unassembled WGS sequence"/>
</dbReference>
<dbReference type="GO" id="GO:0006508">
    <property type="term" value="P:proteolysis"/>
    <property type="evidence" value="ECO:0007669"/>
    <property type="project" value="UniProtKB-KW"/>
</dbReference>
<evidence type="ECO:0000256" key="4">
    <source>
        <dbReference type="ARBA" id="ARBA00022723"/>
    </source>
</evidence>
<comment type="caution">
    <text evidence="9">The sequence shown here is derived from an EMBL/GenBank/DDBJ whole genome shotgun (WGS) entry which is preliminary data.</text>
</comment>
<accession>A0A1J4RPS0</accession>
<comment type="similarity">
    <text evidence="6">Belongs to the peptidase M24A family. Methionine aminopeptidase type 1 subfamily.</text>
</comment>
<reference evidence="9 10" key="1">
    <citation type="journal article" date="2016" name="Environ. Microbiol.">
        <title>Genomic resolution of a cold subsurface aquifer community provides metabolic insights for novel microbes adapted to high CO concentrations.</title>
        <authorList>
            <person name="Probst A.J."/>
            <person name="Castelle C.J."/>
            <person name="Singh A."/>
            <person name="Brown C.T."/>
            <person name="Anantharaman K."/>
            <person name="Sharon I."/>
            <person name="Hug L.A."/>
            <person name="Burstein D."/>
            <person name="Emerson J.B."/>
            <person name="Thomas B.C."/>
            <person name="Banfield J.F."/>
        </authorList>
    </citation>
    <scope>NUCLEOTIDE SEQUENCE [LARGE SCALE GENOMIC DNA]</scope>
    <source>
        <strain evidence="9">CG1_02_42_45</strain>
    </source>
</reference>
<dbReference type="PRINTS" id="PR00599">
    <property type="entry name" value="MAPEPTIDASE"/>
</dbReference>
<feature type="binding site" evidence="6">
    <location>
        <position position="237"/>
    </location>
    <ligand>
        <name>a divalent metal cation</name>
        <dbReference type="ChEBI" id="CHEBI:60240"/>
        <label>1</label>
    </ligand>
</feature>
<dbReference type="Pfam" id="PF00557">
    <property type="entry name" value="Peptidase_M24"/>
    <property type="match status" value="1"/>
</dbReference>
<dbReference type="InterPro" id="IPR036005">
    <property type="entry name" value="Creatinase/aminopeptidase-like"/>
</dbReference>
<evidence type="ECO:0000259" key="8">
    <source>
        <dbReference type="Pfam" id="PF00557"/>
    </source>
</evidence>
<keyword evidence="4 6" id="KW-0479">Metal-binding</keyword>
<evidence type="ECO:0000256" key="1">
    <source>
        <dbReference type="ARBA" id="ARBA00002521"/>
    </source>
</evidence>
<comment type="cofactor">
    <cofactor evidence="6">
        <name>Co(2+)</name>
        <dbReference type="ChEBI" id="CHEBI:48828"/>
    </cofactor>
    <cofactor evidence="6">
        <name>Zn(2+)</name>
        <dbReference type="ChEBI" id="CHEBI:29105"/>
    </cofactor>
    <cofactor evidence="6">
        <name>Mn(2+)</name>
        <dbReference type="ChEBI" id="CHEBI:29035"/>
    </cofactor>
    <cofactor evidence="6">
        <name>Fe(2+)</name>
        <dbReference type="ChEBI" id="CHEBI:29033"/>
    </cofactor>
    <text evidence="6">Binds 2 divalent metal cations per subunit. Has a high-affinity and a low affinity metal-binding site. The true nature of the physiological cofactor is under debate. The enzyme is active with cobalt, zinc, manganese or divalent iron ions. Most likely, methionine aminopeptidases function as mononuclear Fe(2+)-metalloproteases under physiological conditions, and the catalytically relevant metal-binding site has been assigned to the histidine-containing high-affinity site.</text>
</comment>
<dbReference type="GO" id="GO:0070006">
    <property type="term" value="F:metalloaminopeptidase activity"/>
    <property type="evidence" value="ECO:0007669"/>
    <property type="project" value="UniProtKB-UniRule"/>
</dbReference>
<dbReference type="NCBIfam" id="TIGR00500">
    <property type="entry name" value="met_pdase_I"/>
    <property type="match status" value="1"/>
</dbReference>
<name>A0A1J4RPS0_9BACT</name>
<comment type="function">
    <text evidence="1 6">Removes the N-terminal methionine from nascent proteins. The N-terminal methionine is often cleaved when the second residue in the primary sequence is small and uncharged (Met-Ala-, Cys, Gly, Pro, Ser, Thr, or Val). Requires deformylation of the N(alpha)-formylated initiator methionine before it can be hydrolyzed.</text>
</comment>
<feature type="domain" description="Peptidase M24" evidence="8">
    <location>
        <begin position="10"/>
        <end position="243"/>
    </location>
</feature>
<feature type="binding site" evidence="6">
    <location>
        <position position="81"/>
    </location>
    <ligand>
        <name>substrate</name>
    </ligand>
</feature>
<dbReference type="SUPFAM" id="SSF55920">
    <property type="entry name" value="Creatinase/aminopeptidase"/>
    <property type="match status" value="1"/>
</dbReference>
<gene>
    <name evidence="6" type="primary">map</name>
    <name evidence="9" type="ORF">AUJ40_01950</name>
</gene>
<feature type="binding site" evidence="6">
    <location>
        <position position="237"/>
    </location>
    <ligand>
        <name>a divalent metal cation</name>
        <dbReference type="ChEBI" id="CHEBI:60240"/>
        <label>2</label>
        <note>catalytic</note>
    </ligand>
</feature>
<dbReference type="EMBL" id="MNUJ01000041">
    <property type="protein sequence ID" value="OIN89409.1"/>
    <property type="molecule type" value="Genomic_DNA"/>
</dbReference>
<dbReference type="GO" id="GO:0004239">
    <property type="term" value="F:initiator methionyl aminopeptidase activity"/>
    <property type="evidence" value="ECO:0007669"/>
    <property type="project" value="UniProtKB-UniRule"/>
</dbReference>
<keyword evidence="5 6" id="KW-0378">Hydrolase</keyword>
<feature type="binding site" evidence="6">
    <location>
        <position position="110"/>
    </location>
    <ligand>
        <name>a divalent metal cation</name>
        <dbReference type="ChEBI" id="CHEBI:60240"/>
        <label>1</label>
    </ligand>
</feature>
<dbReference type="EC" id="3.4.11.18" evidence="6 7"/>
<comment type="subunit">
    <text evidence="6">Monomer.</text>
</comment>
<dbReference type="InterPro" id="IPR002467">
    <property type="entry name" value="Pept_M24A_MAP1"/>
</dbReference>
<dbReference type="PANTHER" id="PTHR43330:SF27">
    <property type="entry name" value="METHIONINE AMINOPEPTIDASE"/>
    <property type="match status" value="1"/>
</dbReference>
<dbReference type="GO" id="GO:0005829">
    <property type="term" value="C:cytosol"/>
    <property type="evidence" value="ECO:0007669"/>
    <property type="project" value="TreeGrafter"/>
</dbReference>
<dbReference type="InterPro" id="IPR001714">
    <property type="entry name" value="Pept_M24_MAP"/>
</dbReference>
<dbReference type="CDD" id="cd01086">
    <property type="entry name" value="MetAP1"/>
    <property type="match status" value="1"/>
</dbReference>
<protein>
    <recommendedName>
        <fullName evidence="6 7">Methionine aminopeptidase</fullName>
        <shortName evidence="6">MAP</shortName>
        <shortName evidence="6">MetAP</shortName>
        <ecNumber evidence="6 7">3.4.11.18</ecNumber>
    </recommendedName>
    <alternativeName>
        <fullName evidence="6">Peptidase M</fullName>
    </alternativeName>
</protein>
<keyword evidence="3 6" id="KW-0645">Protease</keyword>
<dbReference type="AlphaFoldDB" id="A0A1J4RPS0"/>
<dbReference type="HAMAP" id="MF_01974">
    <property type="entry name" value="MetAP_1"/>
    <property type="match status" value="1"/>
</dbReference>
<dbReference type="InterPro" id="IPR000994">
    <property type="entry name" value="Pept_M24"/>
</dbReference>
<feature type="binding site" evidence="6">
    <location>
        <position position="206"/>
    </location>
    <ligand>
        <name>a divalent metal cation</name>
        <dbReference type="ChEBI" id="CHEBI:60240"/>
        <label>2</label>
        <note>catalytic</note>
    </ligand>
</feature>
<dbReference type="GO" id="GO:0046872">
    <property type="term" value="F:metal ion binding"/>
    <property type="evidence" value="ECO:0007669"/>
    <property type="project" value="UniProtKB-UniRule"/>
</dbReference>
<feature type="binding site" evidence="6">
    <location>
        <position position="173"/>
    </location>
    <ligand>
        <name>a divalent metal cation</name>
        <dbReference type="ChEBI" id="CHEBI:60240"/>
        <label>2</label>
        <note>catalytic</note>
    </ligand>
</feature>
<feature type="binding site" evidence="6">
    <location>
        <position position="110"/>
    </location>
    <ligand>
        <name>a divalent metal cation</name>
        <dbReference type="ChEBI" id="CHEBI:60240"/>
        <label>2</label>
        <note>catalytic</note>
    </ligand>
</feature>
<comment type="catalytic activity">
    <reaction evidence="6 7">
        <text>Release of N-terminal amino acids, preferentially methionine, from peptides and arylamides.</text>
        <dbReference type="EC" id="3.4.11.18"/>
    </reaction>
</comment>
<evidence type="ECO:0000313" key="9">
    <source>
        <dbReference type="EMBL" id="OIN89409.1"/>
    </source>
</evidence>
<organism evidence="9 10">
    <name type="scientific">Candidatus Berkelbacteria bacterium CG1_02_42_45</name>
    <dbReference type="NCBI Taxonomy" id="1805036"/>
    <lineage>
        <taxon>Bacteria</taxon>
        <taxon>Candidatus Berkelbacteria</taxon>
    </lineage>
</organism>
<feature type="binding site" evidence="6">
    <location>
        <position position="99"/>
    </location>
    <ligand>
        <name>a divalent metal cation</name>
        <dbReference type="ChEBI" id="CHEBI:60240"/>
        <label>1</label>
    </ligand>
</feature>
<evidence type="ECO:0000256" key="7">
    <source>
        <dbReference type="RuleBase" id="RU003653"/>
    </source>
</evidence>
<proteinExistence type="inferred from homology"/>
<evidence type="ECO:0000256" key="2">
    <source>
        <dbReference type="ARBA" id="ARBA00022438"/>
    </source>
</evidence>
<evidence type="ECO:0000256" key="6">
    <source>
        <dbReference type="HAMAP-Rule" id="MF_01974"/>
    </source>
</evidence>
<feature type="binding site" evidence="6">
    <location>
        <position position="180"/>
    </location>
    <ligand>
        <name>substrate</name>
    </ligand>
</feature>
<dbReference type="Gene3D" id="3.90.230.10">
    <property type="entry name" value="Creatinase/methionine aminopeptidase superfamily"/>
    <property type="match status" value="1"/>
</dbReference>
<sequence length="252" mass="27482">MNKLTNQQLENLRISGKVLVSALHEAVSYIKPGITTLSLDEIAERALRRQGAIPSFKNYYVSGAGRFPASLCISVNEELVHGIPHDERVLKNGDIVSLDLGANFQGMFTDMAVTIGVGKINPKDRELVDVTKRVLDEAINFIKPGIRTGDLGNFIENYIKNAGFVVIRDLVGHGVGLAPHTEPQVPNFGQKGKGATIEEGMSLAIEPMVSTKSHEIKTARDGWTIKMAQGQRCAHFEHTILVSKSGAKIITR</sequence>
<evidence type="ECO:0000256" key="3">
    <source>
        <dbReference type="ARBA" id="ARBA00022670"/>
    </source>
</evidence>
<evidence type="ECO:0000256" key="5">
    <source>
        <dbReference type="ARBA" id="ARBA00022801"/>
    </source>
</evidence>
<keyword evidence="2 6" id="KW-0031">Aminopeptidase</keyword>